<dbReference type="AlphaFoldDB" id="A0A917UTH4"/>
<reference evidence="2" key="1">
    <citation type="journal article" date="2014" name="Int. J. Syst. Evol. Microbiol.">
        <title>Complete genome sequence of Corynebacterium casei LMG S-19264T (=DSM 44701T), isolated from a smear-ripened cheese.</title>
        <authorList>
            <consortium name="US DOE Joint Genome Institute (JGI-PGF)"/>
            <person name="Walter F."/>
            <person name="Albersmeier A."/>
            <person name="Kalinowski J."/>
            <person name="Ruckert C."/>
        </authorList>
    </citation>
    <scope>NUCLEOTIDE SEQUENCE</scope>
    <source>
        <strain evidence="2">JCM 30078</strain>
    </source>
</reference>
<evidence type="ECO:0000313" key="3">
    <source>
        <dbReference type="Proteomes" id="UP000635983"/>
    </source>
</evidence>
<protein>
    <recommendedName>
        <fullName evidence="4">Secreted protein</fullName>
    </recommendedName>
</protein>
<evidence type="ECO:0008006" key="4">
    <source>
        <dbReference type="Google" id="ProtNLM"/>
    </source>
</evidence>
<evidence type="ECO:0000256" key="1">
    <source>
        <dbReference type="SAM" id="SignalP"/>
    </source>
</evidence>
<sequence length="97" mass="10577">MRLMVGRDFPAFRAGAISLLCAAVSTQSFAAFWCAYLHSDISKRKHSFCVVNEVIHNKNIEHTGKIHFNALGEPIKAGSSANLPLLKSAVNAFCSEI</sequence>
<organism evidence="2 3">
    <name type="scientific">Pseudomonas matsuisoli</name>
    <dbReference type="NCBI Taxonomy" id="1515666"/>
    <lineage>
        <taxon>Bacteria</taxon>
        <taxon>Pseudomonadati</taxon>
        <taxon>Pseudomonadota</taxon>
        <taxon>Gammaproteobacteria</taxon>
        <taxon>Pseudomonadales</taxon>
        <taxon>Pseudomonadaceae</taxon>
        <taxon>Pseudomonas</taxon>
    </lineage>
</organism>
<keyword evidence="3" id="KW-1185">Reference proteome</keyword>
<gene>
    <name evidence="2" type="ORF">GCM10009304_07850</name>
</gene>
<accession>A0A917UTH4</accession>
<comment type="caution">
    <text evidence="2">The sequence shown here is derived from an EMBL/GenBank/DDBJ whole genome shotgun (WGS) entry which is preliminary data.</text>
</comment>
<feature type="signal peptide" evidence="1">
    <location>
        <begin position="1"/>
        <end position="30"/>
    </location>
</feature>
<dbReference type="Proteomes" id="UP000635983">
    <property type="component" value="Unassembled WGS sequence"/>
</dbReference>
<feature type="chain" id="PRO_5037678887" description="Secreted protein" evidence="1">
    <location>
        <begin position="31"/>
        <end position="97"/>
    </location>
</feature>
<reference evidence="2" key="2">
    <citation type="submission" date="2020-09" db="EMBL/GenBank/DDBJ databases">
        <authorList>
            <person name="Sun Q."/>
            <person name="Ohkuma M."/>
        </authorList>
    </citation>
    <scope>NUCLEOTIDE SEQUENCE</scope>
    <source>
        <strain evidence="2">JCM 30078</strain>
    </source>
</reference>
<proteinExistence type="predicted"/>
<dbReference type="EMBL" id="BMPO01000002">
    <property type="protein sequence ID" value="GGJ84303.1"/>
    <property type="molecule type" value="Genomic_DNA"/>
</dbReference>
<keyword evidence="1" id="KW-0732">Signal</keyword>
<name>A0A917UTH4_9PSED</name>
<evidence type="ECO:0000313" key="2">
    <source>
        <dbReference type="EMBL" id="GGJ84303.1"/>
    </source>
</evidence>